<dbReference type="PROSITE" id="PS01124">
    <property type="entry name" value="HTH_ARAC_FAMILY_2"/>
    <property type="match status" value="1"/>
</dbReference>
<reference evidence="5 6" key="1">
    <citation type="submission" date="2024-07" db="EMBL/GenBank/DDBJ databases">
        <title>Uliginosibacterium paludis KCTC:42655.</title>
        <authorList>
            <person name="Kim M.K."/>
        </authorList>
    </citation>
    <scope>NUCLEOTIDE SEQUENCE [LARGE SCALE GENOMIC DNA]</scope>
    <source>
        <strain evidence="5 6">KCTC 42655</strain>
    </source>
</reference>
<dbReference type="Pfam" id="PF12833">
    <property type="entry name" value="HTH_18"/>
    <property type="match status" value="1"/>
</dbReference>
<evidence type="ECO:0000313" key="6">
    <source>
        <dbReference type="Proteomes" id="UP001548590"/>
    </source>
</evidence>
<dbReference type="InterPro" id="IPR018062">
    <property type="entry name" value="HTH_AraC-typ_CS"/>
</dbReference>
<comment type="caution">
    <text evidence="5">The sequence shown here is derived from an EMBL/GenBank/DDBJ whole genome shotgun (WGS) entry which is preliminary data.</text>
</comment>
<keyword evidence="2" id="KW-0238">DNA-binding</keyword>
<keyword evidence="6" id="KW-1185">Reference proteome</keyword>
<dbReference type="InterPro" id="IPR018060">
    <property type="entry name" value="HTH_AraC"/>
</dbReference>
<gene>
    <name evidence="5" type="ORF">ABVT11_19125</name>
</gene>
<dbReference type="RefSeq" id="WP_345930245.1">
    <property type="nucleotide sequence ID" value="NZ_JBDIVF010000015.1"/>
</dbReference>
<dbReference type="InterPro" id="IPR050204">
    <property type="entry name" value="AraC_XylS_family_regulators"/>
</dbReference>
<dbReference type="Gene3D" id="1.10.10.60">
    <property type="entry name" value="Homeodomain-like"/>
    <property type="match status" value="1"/>
</dbReference>
<evidence type="ECO:0000256" key="2">
    <source>
        <dbReference type="ARBA" id="ARBA00023125"/>
    </source>
</evidence>
<sequence length="323" mass="35962">MRTPALFSADAVRPVLLRHTQARDADEHAHNLSQWDQRYDQLSSGAFEGSVTELWLPGSQIFVERANRRLRQTCAAWRESVWFGVPAAEDGQMALGSRKLGAEAVCVRDGGAEFELMTEADFDLYGIVVDRAAFAAHVEQHARQDLDRLLRLGDVISLPLMQKAGLCAALANILDDARCPGEEDPLALQARIFTLLTGLLQQAHGGEPPRRAQLGRQQTVQRLRELLLQDPASPPGIPELCERLHLSRRALQNCVEEVTGMAPLAFMRSIRLNAVRRELRRGGPAQSVSQVAYDWGFTHLSQFARDYRQLFGELPSESRLGGH</sequence>
<keyword evidence="1" id="KW-0805">Transcription regulation</keyword>
<protein>
    <submittedName>
        <fullName evidence="5">Helix-turn-helix domain-containing protein</fullName>
    </submittedName>
</protein>
<proteinExistence type="predicted"/>
<organism evidence="5 6">
    <name type="scientific">Uliginosibacterium paludis</name>
    <dbReference type="NCBI Taxonomy" id="1615952"/>
    <lineage>
        <taxon>Bacteria</taxon>
        <taxon>Pseudomonadati</taxon>
        <taxon>Pseudomonadota</taxon>
        <taxon>Betaproteobacteria</taxon>
        <taxon>Rhodocyclales</taxon>
        <taxon>Zoogloeaceae</taxon>
        <taxon>Uliginosibacterium</taxon>
    </lineage>
</organism>
<evidence type="ECO:0000256" key="1">
    <source>
        <dbReference type="ARBA" id="ARBA00023015"/>
    </source>
</evidence>
<name>A0ABV2CVJ6_9RHOO</name>
<evidence type="ECO:0000256" key="3">
    <source>
        <dbReference type="ARBA" id="ARBA00023163"/>
    </source>
</evidence>
<keyword evidence="3" id="KW-0804">Transcription</keyword>
<dbReference type="SUPFAM" id="SSF46689">
    <property type="entry name" value="Homeodomain-like"/>
    <property type="match status" value="1"/>
</dbReference>
<accession>A0ABV2CVJ6</accession>
<dbReference type="PROSITE" id="PS00041">
    <property type="entry name" value="HTH_ARAC_FAMILY_1"/>
    <property type="match status" value="1"/>
</dbReference>
<dbReference type="Proteomes" id="UP001548590">
    <property type="component" value="Unassembled WGS sequence"/>
</dbReference>
<feature type="domain" description="HTH araC/xylS-type" evidence="4">
    <location>
        <begin position="221"/>
        <end position="321"/>
    </location>
</feature>
<evidence type="ECO:0000313" key="5">
    <source>
        <dbReference type="EMBL" id="MET1491960.1"/>
    </source>
</evidence>
<dbReference type="EMBL" id="JBEWLZ010000018">
    <property type="protein sequence ID" value="MET1491960.1"/>
    <property type="molecule type" value="Genomic_DNA"/>
</dbReference>
<dbReference type="PANTHER" id="PTHR46796">
    <property type="entry name" value="HTH-TYPE TRANSCRIPTIONAL ACTIVATOR RHAS-RELATED"/>
    <property type="match status" value="1"/>
</dbReference>
<evidence type="ECO:0000259" key="4">
    <source>
        <dbReference type="PROSITE" id="PS01124"/>
    </source>
</evidence>
<dbReference type="InterPro" id="IPR009057">
    <property type="entry name" value="Homeodomain-like_sf"/>
</dbReference>
<dbReference type="PANTHER" id="PTHR46796:SF12">
    <property type="entry name" value="HTH-TYPE DNA-BINDING TRANSCRIPTIONAL ACTIVATOR EUTR"/>
    <property type="match status" value="1"/>
</dbReference>
<dbReference type="SMART" id="SM00342">
    <property type="entry name" value="HTH_ARAC"/>
    <property type="match status" value="1"/>
</dbReference>